<protein>
    <submittedName>
        <fullName evidence="2">Multidrug efflux pump subunit AcrB</fullName>
    </submittedName>
</protein>
<feature type="transmembrane region" description="Helical" evidence="1">
    <location>
        <begin position="525"/>
        <end position="548"/>
    </location>
</feature>
<dbReference type="STRING" id="867345.SAMN05421693_1166"/>
<feature type="transmembrane region" description="Helical" evidence="1">
    <location>
        <begin position="332"/>
        <end position="353"/>
    </location>
</feature>
<dbReference type="Gene3D" id="3.30.70.1430">
    <property type="entry name" value="Multidrug efflux transporter AcrB pore domain"/>
    <property type="match status" value="2"/>
</dbReference>
<feature type="transmembrane region" description="Helical" evidence="1">
    <location>
        <begin position="388"/>
        <end position="412"/>
    </location>
</feature>
<feature type="transmembrane region" description="Helical" evidence="1">
    <location>
        <begin position="855"/>
        <end position="874"/>
    </location>
</feature>
<dbReference type="GO" id="GO:0042910">
    <property type="term" value="F:xenobiotic transmembrane transporter activity"/>
    <property type="evidence" value="ECO:0007669"/>
    <property type="project" value="TreeGrafter"/>
</dbReference>
<gene>
    <name evidence="2" type="ORF">SAMN05421693_1166</name>
</gene>
<dbReference type="Gene3D" id="3.30.2090.10">
    <property type="entry name" value="Multidrug efflux transporter AcrB TolC docking domain, DN and DC subdomains"/>
    <property type="match status" value="2"/>
</dbReference>
<organism evidence="2 3">
    <name type="scientific">Ectothiorhodospira magna</name>
    <dbReference type="NCBI Taxonomy" id="867345"/>
    <lineage>
        <taxon>Bacteria</taxon>
        <taxon>Pseudomonadati</taxon>
        <taxon>Pseudomonadota</taxon>
        <taxon>Gammaproteobacteria</taxon>
        <taxon>Chromatiales</taxon>
        <taxon>Ectothiorhodospiraceae</taxon>
        <taxon>Ectothiorhodospira</taxon>
    </lineage>
</organism>
<sequence length="1009" mass="110830">MNAAVWAIANGRFVGFVVALLVLVGIVAYTQLGQLEDPEFTVRTAVVYTEYPGARAVRVEQEVTERIELKIQQMGSLEQVESYSRDGVSVIFVDIQERHGPDQLRQIWDELRHKVNEAALRLPEGVVGPFVDDEYGDVFAMLLSLTGEGYGYDDLDRITDTVRRELLRVPGVAKVEIFGAQGERVFVETSRDKIAEMGLTPHLVVQALNRQNVVAPAGFVELGPRQVRIFASGVFESLEQIRDLAIRSPVTGNLVYLRDFAEVRRGFADPPEALLRHDGAPALAIGIVPTSGVNVVDLGRLVNERLDEITRGLPVGMAFGVIADQPREVRTAINAFMVNLVMAVVIVIAVLLISLGLRTGLIVGSGVPFTILATFIAMWITGIDLHRVSLGALVIVLGMMVDNAIVVAELTYVKMQRGLDRLEAAREAVAETAWPLLSATLIAVLAFSPIALTHTATGEFTRSLFWVVGFSLLLSWVLAITVTPVMCHRWMKVSASGEGQDPYGGRLYGGFRTLLRGVLVWRRTAVATFVGLLIVAVLGFMLVPQIFFPPAQRAQFMVDYWLPEGSRITHTAADMAAIESWLGAREEVATVTAFIGEGTPRFYLPMLPESPNPAFGQILVNLHEVGDLEPMMARTLDFVREGFPDAQPRVRPMQLGDPVRYPVMLRILGPDREVLRALAEEASTRLRADPRVAHIHPNWRDRTPQIQVQVDQERARRANVTSAAVAEALATAFAGQAIGVYLEDDKRIPIVWRFPLEERTDPTRVETMVIWPEQGNRPVPLLQVADVSLVWDDAVIWRLDRERALTLQMDLVPGVTAHEVVRDLARVVADLPLPVGYRLDWDGEAAKSAEAQRGVLQPVPVVLGLMALVLMAQFNSYRRSLIILLTVPLGVVGVSAGLLLLQQPFGFMALLGVMSLSGMIIKNAIVMVEQIDLEMERAADTRQALVEAAVSRVRPVMLAALTTVLGMIPLALSGPFWAPMAIAIMFGLALAALLTLLAVPLFYAILFGR</sequence>
<dbReference type="Proteomes" id="UP000199496">
    <property type="component" value="Unassembled WGS sequence"/>
</dbReference>
<evidence type="ECO:0000313" key="2">
    <source>
        <dbReference type="EMBL" id="SEQ07840.1"/>
    </source>
</evidence>
<dbReference type="RefSeq" id="WP_090206830.1">
    <property type="nucleotide sequence ID" value="NZ_FOFO01000016.1"/>
</dbReference>
<dbReference type="Gene3D" id="3.30.70.1320">
    <property type="entry name" value="Multidrug efflux transporter AcrB pore domain like"/>
    <property type="match status" value="1"/>
</dbReference>
<keyword evidence="1" id="KW-0812">Transmembrane</keyword>
<feature type="transmembrane region" description="Helical" evidence="1">
    <location>
        <begin position="360"/>
        <end position="382"/>
    </location>
</feature>
<feature type="transmembrane region" description="Helical" evidence="1">
    <location>
        <begin position="907"/>
        <end position="928"/>
    </location>
</feature>
<dbReference type="SUPFAM" id="SSF82714">
    <property type="entry name" value="Multidrug efflux transporter AcrB TolC docking domain, DN and DC subdomains"/>
    <property type="match status" value="2"/>
</dbReference>
<dbReference type="GO" id="GO:0005886">
    <property type="term" value="C:plasma membrane"/>
    <property type="evidence" value="ECO:0007669"/>
    <property type="project" value="TreeGrafter"/>
</dbReference>
<name>A0A1H9D2X2_9GAMM</name>
<dbReference type="PANTHER" id="PTHR32063:SF18">
    <property type="entry name" value="CATION EFFLUX SYSTEM PROTEIN"/>
    <property type="match status" value="1"/>
</dbReference>
<feature type="transmembrane region" description="Helical" evidence="1">
    <location>
        <begin position="881"/>
        <end position="901"/>
    </location>
</feature>
<dbReference type="PANTHER" id="PTHR32063">
    <property type="match status" value="1"/>
</dbReference>
<evidence type="ECO:0000256" key="1">
    <source>
        <dbReference type="SAM" id="Phobius"/>
    </source>
</evidence>
<feature type="transmembrane region" description="Helical" evidence="1">
    <location>
        <begin position="984"/>
        <end position="1006"/>
    </location>
</feature>
<dbReference type="OrthoDB" id="9757940at2"/>
<dbReference type="PRINTS" id="PR00702">
    <property type="entry name" value="ACRIFLAVINRP"/>
</dbReference>
<reference evidence="2 3" key="1">
    <citation type="submission" date="2016-10" db="EMBL/GenBank/DDBJ databases">
        <authorList>
            <person name="de Groot N.N."/>
        </authorList>
    </citation>
    <scope>NUCLEOTIDE SEQUENCE [LARGE SCALE GENOMIC DNA]</scope>
    <source>
        <strain evidence="2 3">B7-7</strain>
    </source>
</reference>
<accession>A0A1H9D2X2</accession>
<feature type="transmembrane region" description="Helical" evidence="1">
    <location>
        <begin position="433"/>
        <end position="452"/>
    </location>
</feature>
<dbReference type="InterPro" id="IPR027463">
    <property type="entry name" value="AcrB_DN_DC_subdom"/>
</dbReference>
<dbReference type="Gene3D" id="3.30.70.1440">
    <property type="entry name" value="Multidrug efflux transporter AcrB pore domain"/>
    <property type="match status" value="1"/>
</dbReference>
<dbReference type="SUPFAM" id="SSF82693">
    <property type="entry name" value="Multidrug efflux transporter AcrB pore domain, PN1, PN2, PC1 and PC2 subdomains"/>
    <property type="match status" value="2"/>
</dbReference>
<feature type="transmembrane region" description="Helical" evidence="1">
    <location>
        <begin position="956"/>
        <end position="978"/>
    </location>
</feature>
<dbReference type="EMBL" id="FOFO01000016">
    <property type="protein sequence ID" value="SEQ07840.1"/>
    <property type="molecule type" value="Genomic_DNA"/>
</dbReference>
<keyword evidence="3" id="KW-1185">Reference proteome</keyword>
<proteinExistence type="predicted"/>
<dbReference type="AlphaFoldDB" id="A0A1H9D2X2"/>
<feature type="transmembrane region" description="Helical" evidence="1">
    <location>
        <begin position="464"/>
        <end position="487"/>
    </location>
</feature>
<keyword evidence="1" id="KW-1133">Transmembrane helix</keyword>
<dbReference type="SUPFAM" id="SSF82866">
    <property type="entry name" value="Multidrug efflux transporter AcrB transmembrane domain"/>
    <property type="match status" value="2"/>
</dbReference>
<evidence type="ECO:0000313" key="3">
    <source>
        <dbReference type="Proteomes" id="UP000199496"/>
    </source>
</evidence>
<dbReference type="Gene3D" id="1.20.1640.10">
    <property type="entry name" value="Multidrug efflux transporter AcrB transmembrane domain"/>
    <property type="match status" value="2"/>
</dbReference>
<dbReference type="Pfam" id="PF00873">
    <property type="entry name" value="ACR_tran"/>
    <property type="match status" value="1"/>
</dbReference>
<dbReference type="InterPro" id="IPR001036">
    <property type="entry name" value="Acrflvin-R"/>
</dbReference>
<feature type="transmembrane region" description="Helical" evidence="1">
    <location>
        <begin position="12"/>
        <end position="32"/>
    </location>
</feature>
<keyword evidence="1" id="KW-0472">Membrane</keyword>